<dbReference type="SUPFAM" id="SSF51658">
    <property type="entry name" value="Xylose isomerase-like"/>
    <property type="match status" value="1"/>
</dbReference>
<dbReference type="GO" id="GO:0008927">
    <property type="term" value="F:mannonate dehydratase activity"/>
    <property type="evidence" value="ECO:0007669"/>
    <property type="project" value="UniProtKB-EC"/>
</dbReference>
<dbReference type="PIRSF" id="PIRSF016049">
    <property type="entry name" value="Man_dehyd"/>
    <property type="match status" value="1"/>
</dbReference>
<evidence type="ECO:0000256" key="7">
    <source>
        <dbReference type="ARBA" id="ARBA00012927"/>
    </source>
</evidence>
<evidence type="ECO:0000256" key="3">
    <source>
        <dbReference type="ARBA" id="ARBA00001954"/>
    </source>
</evidence>
<dbReference type="RefSeq" id="WP_354150802.1">
    <property type="nucleotide sequence ID" value="NZ_JBEPMN010000003.1"/>
</dbReference>
<dbReference type="EMBL" id="JBEPMN010000003">
    <property type="protein sequence ID" value="MET3660911.1"/>
    <property type="molecule type" value="Genomic_DNA"/>
</dbReference>
<proteinExistence type="inferred from homology"/>
<evidence type="ECO:0000256" key="4">
    <source>
        <dbReference type="ARBA" id="ARBA00002713"/>
    </source>
</evidence>
<dbReference type="NCBIfam" id="TIGR00695">
    <property type="entry name" value="uxuA"/>
    <property type="match status" value="1"/>
</dbReference>
<dbReference type="NCBIfam" id="NF003027">
    <property type="entry name" value="PRK03906.1"/>
    <property type="match status" value="1"/>
</dbReference>
<evidence type="ECO:0000256" key="9">
    <source>
        <dbReference type="ARBA" id="ARBA00023211"/>
    </source>
</evidence>
<name>A0ABV2KIL1_9HYPH</name>
<accession>A0ABV2KIL1</accession>
<keyword evidence="8" id="KW-0408">Iron</keyword>
<evidence type="ECO:0000256" key="1">
    <source>
        <dbReference type="ARBA" id="ARBA00001794"/>
    </source>
</evidence>
<comment type="caution">
    <text evidence="12">The sequence shown here is derived from an EMBL/GenBank/DDBJ whole genome shotgun (WGS) entry which is preliminary data.</text>
</comment>
<comment type="cofactor">
    <cofactor evidence="2">
        <name>Mn(2+)</name>
        <dbReference type="ChEBI" id="CHEBI:29035"/>
    </cofactor>
</comment>
<dbReference type="PANTHER" id="PTHR30387:SF2">
    <property type="entry name" value="MANNONATE DEHYDRATASE"/>
    <property type="match status" value="1"/>
</dbReference>
<evidence type="ECO:0000256" key="6">
    <source>
        <dbReference type="ARBA" id="ARBA00007389"/>
    </source>
</evidence>
<comment type="pathway">
    <text evidence="5">Carbohydrate metabolism; pentose and glucuronate interconversion.</text>
</comment>
<keyword evidence="10 12" id="KW-0456">Lyase</keyword>
<keyword evidence="9" id="KW-0464">Manganese</keyword>
<gene>
    <name evidence="12" type="ORF">ABID44_001226</name>
</gene>
<keyword evidence="13" id="KW-1185">Reference proteome</keyword>
<dbReference type="EC" id="4.2.1.8" evidence="7 11"/>
<dbReference type="InterPro" id="IPR004628">
    <property type="entry name" value="Man_deHydtase"/>
</dbReference>
<comment type="cofactor">
    <cofactor evidence="3">
        <name>Fe(2+)</name>
        <dbReference type="ChEBI" id="CHEBI:29033"/>
    </cofactor>
</comment>
<evidence type="ECO:0000256" key="10">
    <source>
        <dbReference type="ARBA" id="ARBA00023239"/>
    </source>
</evidence>
<comment type="similarity">
    <text evidence="6">Belongs to the mannonate dehydratase family.</text>
</comment>
<dbReference type="Gene3D" id="3.20.20.150">
    <property type="entry name" value="Divalent-metal-dependent TIM barrel enzymes"/>
    <property type="match status" value="2"/>
</dbReference>
<sequence>MRATWRWFGPQDPMTIDWIRQSGATSVEASLSHLPPGCVWEADAIDALKNLVRTAPPGQTPLGWDTLGGIAIHDDIKLGRKDSARLTANFQETVRRLSQAGVRRINFTVMPLLDWVRTGLDTRLESGAEVLGFDAIDFAIFDIHLLKRPGAEEEIDPEIAAAARRRHAETPAERWQPLLAMLTRGLPGGPGQYGSGEFHSLLDAYQRLGTETYRQNLIDFLGEVARTCEAEGAVFAIHPDDPPIPLCGLPRIASTLEDFAKIFAGVSSPRAGMIFCSGSLGSRRDNVLTDFIDSFGHRIFYAHPRRIRFRDDFGSFTEAEHLGGAGAFDLHDVLVRLMAEEARRRKQGIADWEIPYRADHACRILYDQERADFVPGYTPVGLVKATAELRGMIHAIGKNC</sequence>
<evidence type="ECO:0000256" key="8">
    <source>
        <dbReference type="ARBA" id="ARBA00023004"/>
    </source>
</evidence>
<protein>
    <recommendedName>
        <fullName evidence="7 11">Mannonate dehydratase</fullName>
        <ecNumber evidence="7 11">4.2.1.8</ecNumber>
    </recommendedName>
</protein>
<dbReference type="Pfam" id="PF03786">
    <property type="entry name" value="UxuA"/>
    <property type="match status" value="1"/>
</dbReference>
<comment type="catalytic activity">
    <reaction evidence="1">
        <text>D-mannonate = 2-dehydro-3-deoxy-D-gluconate + H2O</text>
        <dbReference type="Rhea" id="RHEA:20097"/>
        <dbReference type="ChEBI" id="CHEBI:15377"/>
        <dbReference type="ChEBI" id="CHEBI:17767"/>
        <dbReference type="ChEBI" id="CHEBI:57990"/>
        <dbReference type="EC" id="4.2.1.8"/>
    </reaction>
</comment>
<comment type="function">
    <text evidence="4">Catalyzes the dehydration of D-mannonate.</text>
</comment>
<evidence type="ECO:0000313" key="12">
    <source>
        <dbReference type="EMBL" id="MET3660911.1"/>
    </source>
</evidence>
<organism evidence="12 13">
    <name type="scientific">Aquamicrobium ahrensii</name>
    <dbReference type="NCBI Taxonomy" id="469551"/>
    <lineage>
        <taxon>Bacteria</taxon>
        <taxon>Pseudomonadati</taxon>
        <taxon>Pseudomonadota</taxon>
        <taxon>Alphaproteobacteria</taxon>
        <taxon>Hyphomicrobiales</taxon>
        <taxon>Phyllobacteriaceae</taxon>
        <taxon>Aquamicrobium</taxon>
    </lineage>
</organism>
<dbReference type="InterPro" id="IPR036237">
    <property type="entry name" value="Xyl_isomerase-like_sf"/>
</dbReference>
<reference evidence="12 13" key="1">
    <citation type="submission" date="2024-06" db="EMBL/GenBank/DDBJ databases">
        <title>Genomic Encyclopedia of Type Strains, Phase IV (KMG-IV): sequencing the most valuable type-strain genomes for metagenomic binning, comparative biology and taxonomic classification.</title>
        <authorList>
            <person name="Goeker M."/>
        </authorList>
    </citation>
    <scope>NUCLEOTIDE SEQUENCE [LARGE SCALE GENOMIC DNA]</scope>
    <source>
        <strain evidence="12 13">DSM 19730</strain>
    </source>
</reference>
<dbReference type="PANTHER" id="PTHR30387">
    <property type="entry name" value="MANNONATE DEHYDRATASE"/>
    <property type="match status" value="1"/>
</dbReference>
<evidence type="ECO:0000313" key="13">
    <source>
        <dbReference type="Proteomes" id="UP001549143"/>
    </source>
</evidence>
<evidence type="ECO:0000256" key="2">
    <source>
        <dbReference type="ARBA" id="ARBA00001936"/>
    </source>
</evidence>
<evidence type="ECO:0000256" key="5">
    <source>
        <dbReference type="ARBA" id="ARBA00004892"/>
    </source>
</evidence>
<dbReference type="Proteomes" id="UP001549143">
    <property type="component" value="Unassembled WGS sequence"/>
</dbReference>
<evidence type="ECO:0000256" key="11">
    <source>
        <dbReference type="NCBIfam" id="TIGR00695"/>
    </source>
</evidence>